<feature type="domain" description="Acyl-CoA dehydrogenase/oxidase C-terminal" evidence="6">
    <location>
        <begin position="614"/>
        <end position="765"/>
    </location>
</feature>
<dbReference type="InterPro" id="IPR046373">
    <property type="entry name" value="Acyl-CoA_Oxase/DH_mid-dom_sf"/>
</dbReference>
<dbReference type="InterPro" id="IPR036250">
    <property type="entry name" value="AcylCo_DH-like_C"/>
</dbReference>
<comment type="cofactor">
    <cofactor evidence="1">
        <name>FAD</name>
        <dbReference type="ChEBI" id="CHEBI:57692"/>
    </cofactor>
</comment>
<protein>
    <submittedName>
        <fullName evidence="9">Acyl-CoA dehydrogenase</fullName>
    </submittedName>
</protein>
<feature type="domain" description="Acyl-CoA oxidase/dehydrogenase middle" evidence="7">
    <location>
        <begin position="508"/>
        <end position="596"/>
    </location>
</feature>
<dbReference type="Gene3D" id="2.40.110.10">
    <property type="entry name" value="Butyryl-CoA Dehydrogenase, subunit A, domain 2"/>
    <property type="match status" value="2"/>
</dbReference>
<dbReference type="PANTHER" id="PTHR43292:SF3">
    <property type="entry name" value="ACYL-COA DEHYDROGENASE FADE29"/>
    <property type="match status" value="1"/>
</dbReference>
<dbReference type="SUPFAM" id="SSF56645">
    <property type="entry name" value="Acyl-CoA dehydrogenase NM domain-like"/>
    <property type="match status" value="2"/>
</dbReference>
<evidence type="ECO:0000256" key="2">
    <source>
        <dbReference type="ARBA" id="ARBA00009347"/>
    </source>
</evidence>
<dbReference type="CDD" id="cd00567">
    <property type="entry name" value="ACAD"/>
    <property type="match status" value="1"/>
</dbReference>
<organism evidence="9 10">
    <name type="scientific">Rhodococcus pseudokoreensis</name>
    <dbReference type="NCBI Taxonomy" id="2811421"/>
    <lineage>
        <taxon>Bacteria</taxon>
        <taxon>Bacillati</taxon>
        <taxon>Actinomycetota</taxon>
        <taxon>Actinomycetes</taxon>
        <taxon>Mycobacteriales</taxon>
        <taxon>Nocardiaceae</taxon>
        <taxon>Rhodococcus</taxon>
    </lineage>
</organism>
<feature type="domain" description="Acyl-CoA dehydrogenase/oxidase N-terminal" evidence="8">
    <location>
        <begin position="6"/>
        <end position="118"/>
    </location>
</feature>
<dbReference type="InterPro" id="IPR006091">
    <property type="entry name" value="Acyl-CoA_Oxase/DH_mid-dom"/>
</dbReference>
<evidence type="ECO:0000259" key="7">
    <source>
        <dbReference type="Pfam" id="PF02770"/>
    </source>
</evidence>
<dbReference type="InterPro" id="IPR013786">
    <property type="entry name" value="AcylCoA_DH/ox_N"/>
</dbReference>
<dbReference type="InterPro" id="IPR009075">
    <property type="entry name" value="AcylCo_DH/oxidase_C"/>
</dbReference>
<dbReference type="InterPro" id="IPR009100">
    <property type="entry name" value="AcylCoA_DH/oxidase_NM_dom_sf"/>
</dbReference>
<dbReference type="Pfam" id="PF02770">
    <property type="entry name" value="Acyl-CoA_dh_M"/>
    <property type="match status" value="1"/>
</dbReference>
<dbReference type="Gene3D" id="1.10.540.10">
    <property type="entry name" value="Acyl-CoA dehydrogenase/oxidase, N-terminal domain"/>
    <property type="match status" value="2"/>
</dbReference>
<dbReference type="InterPro" id="IPR037069">
    <property type="entry name" value="AcylCoA_DH/ox_N_sf"/>
</dbReference>
<accession>A0A974ZWF1</accession>
<evidence type="ECO:0000313" key="9">
    <source>
        <dbReference type="EMBL" id="QSE92457.1"/>
    </source>
</evidence>
<evidence type="ECO:0000313" key="10">
    <source>
        <dbReference type="Proteomes" id="UP000662986"/>
    </source>
</evidence>
<dbReference type="SUPFAM" id="SSF47203">
    <property type="entry name" value="Acyl-CoA dehydrogenase C-terminal domain-like"/>
    <property type="match status" value="2"/>
</dbReference>
<dbReference type="PANTHER" id="PTHR43292">
    <property type="entry name" value="ACYL-COA DEHYDROGENASE"/>
    <property type="match status" value="1"/>
</dbReference>
<dbReference type="Pfam" id="PF00441">
    <property type="entry name" value="Acyl-CoA_dh_1"/>
    <property type="match status" value="2"/>
</dbReference>
<gene>
    <name evidence="9" type="ORF">JWS13_29525</name>
</gene>
<evidence type="ECO:0000256" key="5">
    <source>
        <dbReference type="ARBA" id="ARBA00023002"/>
    </source>
</evidence>
<keyword evidence="10" id="KW-1185">Reference proteome</keyword>
<dbReference type="RefSeq" id="WP_206008938.1">
    <property type="nucleotide sequence ID" value="NZ_CP070619.1"/>
</dbReference>
<dbReference type="EMBL" id="CP070619">
    <property type="protein sequence ID" value="QSE92457.1"/>
    <property type="molecule type" value="Genomic_DNA"/>
</dbReference>
<comment type="similarity">
    <text evidence="2">Belongs to the acyl-CoA dehydrogenase family.</text>
</comment>
<dbReference type="InterPro" id="IPR052161">
    <property type="entry name" value="Mycobact_Acyl-CoA_DH"/>
</dbReference>
<feature type="domain" description="Acyl-CoA dehydrogenase/oxidase N-terminal" evidence="8">
    <location>
        <begin position="391"/>
        <end position="504"/>
    </location>
</feature>
<reference evidence="9 10" key="1">
    <citation type="journal article" date="2021" name="Microbiol. Resour. Announc.">
        <title>Complete Genome Sequences of Two Rhodococcus sp. Strains with Large and Linear Chromosomes, Isolated from Apple Rhizosphere.</title>
        <authorList>
            <person name="Benning S."/>
            <person name="Brugnone N."/>
            <person name="Siani R."/>
            <person name="Kublik S."/>
            <person name="Schloter M."/>
            <person name="Rad V."/>
        </authorList>
    </citation>
    <scope>NUCLEOTIDE SEQUENCE [LARGE SCALE GENOMIC DNA]</scope>
    <source>
        <strain evidence="9 10">R79</strain>
    </source>
</reference>
<dbReference type="Proteomes" id="UP000662986">
    <property type="component" value="Chromosome"/>
</dbReference>
<feature type="domain" description="Acyl-CoA dehydrogenase/oxidase C-terminal" evidence="6">
    <location>
        <begin position="230"/>
        <end position="368"/>
    </location>
</feature>
<reference evidence="9 10" key="2">
    <citation type="journal article" date="2022" name="Arch. Microbiol.">
        <title>Rhodococcus pseudokoreensis sp. nov. isolated from the rhizosphere of young M26 apple rootstocks.</title>
        <authorList>
            <person name="Kampfer P."/>
            <person name="Glaeser S.P."/>
            <person name="Blom J."/>
            <person name="Wolf J."/>
            <person name="Benning S."/>
            <person name="Schloter M."/>
            <person name="Neumann-Schaal M."/>
        </authorList>
    </citation>
    <scope>NUCLEOTIDE SEQUENCE [LARGE SCALE GENOMIC DNA]</scope>
    <source>
        <strain evidence="9 10">R79</strain>
    </source>
</reference>
<keyword evidence="4" id="KW-0274">FAD</keyword>
<evidence type="ECO:0000256" key="3">
    <source>
        <dbReference type="ARBA" id="ARBA00022630"/>
    </source>
</evidence>
<dbReference type="Pfam" id="PF02771">
    <property type="entry name" value="Acyl-CoA_dh_N"/>
    <property type="match status" value="2"/>
</dbReference>
<keyword evidence="5" id="KW-0560">Oxidoreductase</keyword>
<evidence type="ECO:0000259" key="6">
    <source>
        <dbReference type="Pfam" id="PF00441"/>
    </source>
</evidence>
<proteinExistence type="inferred from homology"/>
<keyword evidence="3" id="KW-0285">Flavoprotein</keyword>
<evidence type="ECO:0000256" key="4">
    <source>
        <dbReference type="ARBA" id="ARBA00022827"/>
    </source>
</evidence>
<sequence>MSLTTTAEHRALRDAVRQFLAETSEPAEVLAVQETELGYRTGMWATMAEQLELQGMLVDEKHGGSGAGIGDLVVVAEEFGRFAACSPFFSSSVLTTLAIADCAQEQWRTELLPGLASGARIGCLAFADADGWWTEGSEPVRAHRDSSSWRLDGRAHHVIFGHCADFVVVAARAADGIGVFLVDPADRGVRRTRQPVLDLTRPLTTITFDGAEAHRISGDTDVSEALSGALDKSLVVQAAERVGGARRCVQLTTDYAKTRSQFGRPIGANQAVKHGLADLFRALEPIAAAVGVAAHAADTRASELPALVSLLSVAGSERYLQIAGESIQLHGAIGFTWEHETHLHLKRAKTDQLMFGSSTWHRERLLDGVLATTHTGAEAPARADEPAPLAELRAEVRAWLAEHHAEGMPLEYAQEPFGHQDSDAERRWIDLLREGRWLCLSWPVEHGGRGLGPVENLVVEEEFARARLRRPHLGMGESLLAPALLEHGTEEQKRRFLPRILSGQDTWCQGFSEPECGSDLASLRTGGTVVGDELRITGEKIWTSYGDQANMMFLLCRTDREAPRHRGISYVLVPMTDNGIDVDPIKRPSGDSGFAQERIADARAPLSNVVGGLGNGWKVAMTTLGAERAGQAATQYVGYRHELGVLVEKLEKVGRLGDAIVRQRLAELAIEVELMRAVGSVIGARVAVGQSVEELLAIDKVNWSEYHCTFGSTALELIGASALIRPEGDGYPLDALQRVFLESRGRRIARGSNQIQRNIIGERVLGLPR</sequence>
<name>A0A974ZWF1_9NOCA</name>
<dbReference type="Gene3D" id="1.20.140.10">
    <property type="entry name" value="Butyryl-CoA Dehydrogenase, subunit A, domain 3"/>
    <property type="match status" value="2"/>
</dbReference>
<evidence type="ECO:0000256" key="1">
    <source>
        <dbReference type="ARBA" id="ARBA00001974"/>
    </source>
</evidence>
<evidence type="ECO:0000259" key="8">
    <source>
        <dbReference type="Pfam" id="PF02771"/>
    </source>
</evidence>